<evidence type="ECO:0000256" key="5">
    <source>
        <dbReference type="ARBA" id="ARBA00023235"/>
    </source>
</evidence>
<name>I7HK25_NYCOV</name>
<dbReference type="InterPro" id="IPR036249">
    <property type="entry name" value="Thioredoxin-like_sf"/>
</dbReference>
<dbReference type="PANTHER" id="PTHR18929">
    <property type="entry name" value="PROTEIN DISULFIDE ISOMERASE"/>
    <property type="match status" value="1"/>
</dbReference>
<sequence length="230" mass="26240">MKWIILLASLACLVLADEVLVLKDDNFEKTVNGDKPVLVKFFAPWCGHCKSLAPDYIKLAETVKKDNLPFVIAEVDATENPQAASKYGIKGYPTIKFFMNGLVLDYNKERKPEAMIEFMKKKTEPSSKELKEAKDVKEVLDDKDKRCILVSDKAEDLVKFMNTGRIVEEFKFYHTSEKAGKEVFPEIDKPSVVLLRNFGEKKLIYTGSFEHTDLQAFLKKNQFDIVTPFG</sequence>
<evidence type="ECO:0000256" key="4">
    <source>
        <dbReference type="ARBA" id="ARBA00023157"/>
    </source>
</evidence>
<evidence type="ECO:0000259" key="9">
    <source>
        <dbReference type="PROSITE" id="PS51352"/>
    </source>
</evidence>
<dbReference type="GO" id="GO:0005783">
    <property type="term" value="C:endoplasmic reticulum"/>
    <property type="evidence" value="ECO:0007669"/>
    <property type="project" value="TreeGrafter"/>
</dbReference>
<dbReference type="InterPro" id="IPR013766">
    <property type="entry name" value="Thioredoxin_domain"/>
</dbReference>
<evidence type="ECO:0000256" key="3">
    <source>
        <dbReference type="ARBA" id="ARBA00022737"/>
    </source>
</evidence>
<dbReference type="GO" id="GO:0003756">
    <property type="term" value="F:protein disulfide isomerase activity"/>
    <property type="evidence" value="ECO:0007669"/>
    <property type="project" value="InterPro"/>
</dbReference>
<dbReference type="InterPro" id="IPR005788">
    <property type="entry name" value="PDI_thioredoxin-like_dom"/>
</dbReference>
<proteinExistence type="inferred from homology"/>
<organism evidence="10">
    <name type="scientific">Nyctotherus ovalis</name>
    <name type="common">Ciliate protozoan</name>
    <dbReference type="NCBI Taxonomy" id="70075"/>
    <lineage>
        <taxon>Eukaryota</taxon>
        <taxon>Sar</taxon>
        <taxon>Alveolata</taxon>
        <taxon>Ciliophora</taxon>
        <taxon>Intramacronucleata</taxon>
        <taxon>Armophorea</taxon>
        <taxon>Clevelandellida</taxon>
        <taxon>Nyctotheridae</taxon>
        <taxon>Nyctotherus</taxon>
    </lineage>
</organism>
<feature type="signal peptide" evidence="8">
    <location>
        <begin position="1"/>
        <end position="16"/>
    </location>
</feature>
<comment type="similarity">
    <text evidence="1 7">Belongs to the protein disulfide isomerase family.</text>
</comment>
<dbReference type="EMBL" id="AJ871347">
    <property type="protein sequence ID" value="CAI59816.1"/>
    <property type="molecule type" value="Genomic_DNA"/>
</dbReference>
<dbReference type="Gene3D" id="3.40.30.10">
    <property type="entry name" value="Glutaredoxin"/>
    <property type="match status" value="2"/>
</dbReference>
<dbReference type="NCBIfam" id="TIGR01126">
    <property type="entry name" value="pdi_dom"/>
    <property type="match status" value="1"/>
</dbReference>
<keyword evidence="4" id="KW-1015">Disulfide bond</keyword>
<dbReference type="GO" id="GO:0006457">
    <property type="term" value="P:protein folding"/>
    <property type="evidence" value="ECO:0007669"/>
    <property type="project" value="TreeGrafter"/>
</dbReference>
<evidence type="ECO:0000256" key="8">
    <source>
        <dbReference type="SAM" id="SignalP"/>
    </source>
</evidence>
<keyword evidence="2 8" id="KW-0732">Signal</keyword>
<keyword evidence="3" id="KW-0677">Repeat</keyword>
<keyword evidence="5 10" id="KW-0413">Isomerase</keyword>
<dbReference type="CDD" id="cd02961">
    <property type="entry name" value="PDI_a_family"/>
    <property type="match status" value="1"/>
</dbReference>
<evidence type="ECO:0000256" key="7">
    <source>
        <dbReference type="RuleBase" id="RU004208"/>
    </source>
</evidence>
<reference evidence="10" key="1">
    <citation type="submission" date="2004-12" db="EMBL/GenBank/DDBJ databases">
        <authorList>
            <person name="van Hoek A.H."/>
        </authorList>
    </citation>
    <scope>NUCLEOTIDE SEQUENCE</scope>
</reference>
<feature type="non-terminal residue" evidence="10">
    <location>
        <position position="230"/>
    </location>
</feature>
<feature type="chain" id="PRO_5003710112" evidence="8">
    <location>
        <begin position="17"/>
        <end position="230"/>
    </location>
</feature>
<evidence type="ECO:0000256" key="6">
    <source>
        <dbReference type="ARBA" id="ARBA00023284"/>
    </source>
</evidence>
<dbReference type="FunFam" id="3.40.30.10:FF:000107">
    <property type="entry name" value="Protein disulfide-isomerase 5-2"/>
    <property type="match status" value="1"/>
</dbReference>
<dbReference type="GO" id="GO:0034976">
    <property type="term" value="P:response to endoplasmic reticulum stress"/>
    <property type="evidence" value="ECO:0007669"/>
    <property type="project" value="TreeGrafter"/>
</dbReference>
<dbReference type="PROSITE" id="PS00194">
    <property type="entry name" value="THIOREDOXIN_1"/>
    <property type="match status" value="1"/>
</dbReference>
<evidence type="ECO:0000313" key="10">
    <source>
        <dbReference type="EMBL" id="CAI59816.1"/>
    </source>
</evidence>
<feature type="domain" description="Thioredoxin" evidence="9">
    <location>
        <begin position="9"/>
        <end position="141"/>
    </location>
</feature>
<dbReference type="PROSITE" id="PS51352">
    <property type="entry name" value="THIOREDOXIN_2"/>
    <property type="match status" value="1"/>
</dbReference>
<keyword evidence="6" id="KW-0676">Redox-active center</keyword>
<dbReference type="PRINTS" id="PR00421">
    <property type="entry name" value="THIOREDOXIN"/>
</dbReference>
<protein>
    <submittedName>
        <fullName evidence="10">Protein disulfide isomerase</fullName>
    </submittedName>
</protein>
<evidence type="ECO:0000256" key="2">
    <source>
        <dbReference type="ARBA" id="ARBA00022729"/>
    </source>
</evidence>
<dbReference type="Pfam" id="PF00085">
    <property type="entry name" value="Thioredoxin"/>
    <property type="match status" value="1"/>
</dbReference>
<evidence type="ECO:0000256" key="1">
    <source>
        <dbReference type="ARBA" id="ARBA00006347"/>
    </source>
</evidence>
<accession>I7HK25</accession>
<reference evidence="10" key="2">
    <citation type="journal article" date="2005" name="Nature">
        <title>An anaerobic mitochondrion that produces hydrogen.</title>
        <authorList>
            <person name="Boxma B."/>
            <person name="de Graaf R.M."/>
            <person name="van der Staay G.W.M."/>
            <person name="van Alen T.A."/>
            <person name="Ricard G."/>
            <person name="Gabaldon T."/>
            <person name="van Hoek A.H.A.M."/>
            <person name="Moon-van der Staay S.Y."/>
            <person name="Koopman W.J.H."/>
            <person name="van Hellemond J.J."/>
            <person name="Tielens A.G.M."/>
            <person name="Friedrich T."/>
            <person name="Veenhuis M."/>
            <person name="Huynen M.A."/>
            <person name="Hackstein J.H.P."/>
        </authorList>
    </citation>
    <scope>NUCLEOTIDE SEQUENCE</scope>
</reference>
<dbReference type="InterPro" id="IPR017937">
    <property type="entry name" value="Thioredoxin_CS"/>
</dbReference>
<dbReference type="SUPFAM" id="SSF52833">
    <property type="entry name" value="Thioredoxin-like"/>
    <property type="match status" value="2"/>
</dbReference>
<dbReference type="CDD" id="cd02981">
    <property type="entry name" value="PDI_b_family"/>
    <property type="match status" value="1"/>
</dbReference>
<dbReference type="AlphaFoldDB" id="I7HK25"/>